<keyword evidence="3" id="KW-1185">Reference proteome</keyword>
<gene>
    <name evidence="2" type="ORF">DJ019_03620</name>
</gene>
<proteinExistence type="predicted"/>
<dbReference type="RefSeq" id="WP_111274597.1">
    <property type="nucleotide sequence ID" value="NZ_QFYS01000001.1"/>
</dbReference>
<dbReference type="AlphaFoldDB" id="A0A328BSX5"/>
<dbReference type="EMBL" id="QFYS01000001">
    <property type="protein sequence ID" value="RAK69106.1"/>
    <property type="molecule type" value="Genomic_DNA"/>
</dbReference>
<evidence type="ECO:0000313" key="3">
    <source>
        <dbReference type="Proteomes" id="UP000249524"/>
    </source>
</evidence>
<comment type="caution">
    <text evidence="2">The sequence shown here is derived from an EMBL/GenBank/DDBJ whole genome shotgun (WGS) entry which is preliminary data.</text>
</comment>
<sequence length="98" mass="10296">MVRPRASCNVFSASHGVGSARTPCQRVCRVTIASTALGINRPAIHNPAARASPSPVAEAPTASIASGPVPARVNQARTFSRRVFHNIRPSLSLAFKPP</sequence>
<organism evidence="2 3">
    <name type="scientific">Phenylobacterium kunshanense</name>
    <dbReference type="NCBI Taxonomy" id="1445034"/>
    <lineage>
        <taxon>Bacteria</taxon>
        <taxon>Pseudomonadati</taxon>
        <taxon>Pseudomonadota</taxon>
        <taxon>Alphaproteobacteria</taxon>
        <taxon>Caulobacterales</taxon>
        <taxon>Caulobacteraceae</taxon>
        <taxon>Phenylobacterium</taxon>
    </lineage>
</organism>
<reference evidence="2 3" key="1">
    <citation type="submission" date="2018-05" db="EMBL/GenBank/DDBJ databases">
        <authorList>
            <person name="Lanie J.A."/>
            <person name="Ng W.-L."/>
            <person name="Kazmierczak K.M."/>
            <person name="Andrzejewski T.M."/>
            <person name="Davidsen T.M."/>
            <person name="Wayne K.J."/>
            <person name="Tettelin H."/>
            <person name="Glass J.I."/>
            <person name="Rusch D."/>
            <person name="Podicherti R."/>
            <person name="Tsui H.-C.T."/>
            <person name="Winkler M.E."/>
        </authorList>
    </citation>
    <scope>NUCLEOTIDE SEQUENCE [LARGE SCALE GENOMIC DNA]</scope>
    <source>
        <strain evidence="2 3">BUT-10</strain>
    </source>
</reference>
<accession>A0A328BSX5</accession>
<dbReference type="Proteomes" id="UP000249524">
    <property type="component" value="Unassembled WGS sequence"/>
</dbReference>
<protein>
    <submittedName>
        <fullName evidence="2">Uncharacterized protein</fullName>
    </submittedName>
</protein>
<feature type="region of interest" description="Disordered" evidence="1">
    <location>
        <begin position="43"/>
        <end position="63"/>
    </location>
</feature>
<evidence type="ECO:0000313" key="2">
    <source>
        <dbReference type="EMBL" id="RAK69106.1"/>
    </source>
</evidence>
<name>A0A328BSX5_9CAUL</name>
<evidence type="ECO:0000256" key="1">
    <source>
        <dbReference type="SAM" id="MobiDB-lite"/>
    </source>
</evidence>